<dbReference type="EMBL" id="MTEI01000014">
    <property type="protein sequence ID" value="OQW86653.1"/>
    <property type="molecule type" value="Genomic_DNA"/>
</dbReference>
<comment type="caution">
    <text evidence="1">The sequence shown here is derived from an EMBL/GenBank/DDBJ whole genome shotgun (WGS) entry which is preliminary data.</text>
</comment>
<gene>
    <name evidence="1" type="ORF">BWK72_16330</name>
</gene>
<dbReference type="Proteomes" id="UP000192505">
    <property type="component" value="Unassembled WGS sequence"/>
</dbReference>
<evidence type="ECO:0000313" key="2">
    <source>
        <dbReference type="Proteomes" id="UP000192505"/>
    </source>
</evidence>
<accession>A0A1W9KQX4</accession>
<dbReference type="AlphaFoldDB" id="A0A1W9KQX4"/>
<proteinExistence type="predicted"/>
<evidence type="ECO:0000313" key="1">
    <source>
        <dbReference type="EMBL" id="OQW86653.1"/>
    </source>
</evidence>
<evidence type="ECO:0008006" key="3">
    <source>
        <dbReference type="Google" id="ProtNLM"/>
    </source>
</evidence>
<organism evidence="1 2">
    <name type="scientific">Rhodoferax ferrireducens</name>
    <dbReference type="NCBI Taxonomy" id="192843"/>
    <lineage>
        <taxon>Bacteria</taxon>
        <taxon>Pseudomonadati</taxon>
        <taxon>Pseudomonadota</taxon>
        <taxon>Betaproteobacteria</taxon>
        <taxon>Burkholderiales</taxon>
        <taxon>Comamonadaceae</taxon>
        <taxon>Rhodoferax</taxon>
    </lineage>
</organism>
<name>A0A1W9KQX4_9BURK</name>
<sequence length="143" mass="16103">MLIRRHFLALSLVLAANGCSRSADPQASLEAAVQALQDNLEAKKTSNVMDLLDSKFQAQQELDREWARRTMTLMFLQHANVKIVALTRSSQIDPGSPQTGYTEAQVVITGAQSIIPDAASPYTVRLQWYRDGEQWKLRTLDWE</sequence>
<reference evidence="1 2" key="1">
    <citation type="submission" date="2017-01" db="EMBL/GenBank/DDBJ databases">
        <title>Novel large sulfur bacteria in the metagenomes of groundwater-fed chemosynthetic microbial mats in the Lake Huron basin.</title>
        <authorList>
            <person name="Sharrar A.M."/>
            <person name="Flood B.E."/>
            <person name="Bailey J.V."/>
            <person name="Jones D.S."/>
            <person name="Biddanda B."/>
            <person name="Ruberg S.A."/>
            <person name="Marcus D.N."/>
            <person name="Dick G.J."/>
        </authorList>
    </citation>
    <scope>NUCLEOTIDE SEQUENCE [LARGE SCALE GENOMIC DNA]</scope>
    <source>
        <strain evidence="1">A7</strain>
    </source>
</reference>
<protein>
    <recommendedName>
        <fullName evidence="3">DUF4440 domain-containing protein</fullName>
    </recommendedName>
</protein>